<accession>A0A2T0GYK2</accession>
<protein>
    <submittedName>
        <fullName evidence="1">Uncharacterized protein</fullName>
    </submittedName>
</protein>
<sequence length="72" mass="7749">MVNTAHFRLGDTAANPSVIVRDDRGAEVVELELPATIGEPVEADEELRAAGWNRSADWTTTDDGWVAPVVST</sequence>
<keyword evidence="2" id="KW-1185">Reference proteome</keyword>
<dbReference type="Proteomes" id="UP000239352">
    <property type="component" value="Unassembled WGS sequence"/>
</dbReference>
<dbReference type="InParanoid" id="A0A2T0GYK2"/>
<dbReference type="RefSeq" id="WP_019855554.1">
    <property type="nucleotide sequence ID" value="NZ_PVSR01000005.1"/>
</dbReference>
<evidence type="ECO:0000313" key="1">
    <source>
        <dbReference type="EMBL" id="PRW64189.1"/>
    </source>
</evidence>
<proteinExistence type="predicted"/>
<comment type="caution">
    <text evidence="1">The sequence shown here is derived from an EMBL/GenBank/DDBJ whole genome shotgun (WGS) entry which is preliminary data.</text>
</comment>
<dbReference type="AlphaFoldDB" id="A0A2T0GYK2"/>
<dbReference type="STRING" id="1050202.GCA_000384035_03023"/>
<reference evidence="1 2" key="1">
    <citation type="submission" date="2018-03" db="EMBL/GenBank/DDBJ databases">
        <title>Actinopolyspora mortivallis from Sahara, screening for active biomolecules.</title>
        <authorList>
            <person name="Selama O."/>
            <person name="Wellington E.M.H."/>
            <person name="Hacene H."/>
        </authorList>
    </citation>
    <scope>NUCLEOTIDE SEQUENCE [LARGE SCALE GENOMIC DNA]</scope>
    <source>
        <strain evidence="1 2">M5A</strain>
    </source>
</reference>
<organism evidence="1 2">
    <name type="scientific">Actinopolyspora mortivallis</name>
    <dbReference type="NCBI Taxonomy" id="33906"/>
    <lineage>
        <taxon>Bacteria</taxon>
        <taxon>Bacillati</taxon>
        <taxon>Actinomycetota</taxon>
        <taxon>Actinomycetes</taxon>
        <taxon>Actinopolysporales</taxon>
        <taxon>Actinopolysporaceae</taxon>
        <taxon>Actinopolyspora</taxon>
    </lineage>
</organism>
<gene>
    <name evidence="1" type="ORF">CEP50_06000</name>
</gene>
<evidence type="ECO:0000313" key="2">
    <source>
        <dbReference type="Proteomes" id="UP000239352"/>
    </source>
</evidence>
<name>A0A2T0GYK2_ACTMO</name>
<dbReference type="EMBL" id="PVSR01000005">
    <property type="protein sequence ID" value="PRW64189.1"/>
    <property type="molecule type" value="Genomic_DNA"/>
</dbReference>